<feature type="transmembrane region" description="Helical" evidence="1">
    <location>
        <begin position="46"/>
        <end position="66"/>
    </location>
</feature>
<keyword evidence="1" id="KW-0472">Membrane</keyword>
<proteinExistence type="predicted"/>
<evidence type="ECO:0000313" key="2">
    <source>
        <dbReference type="EMBL" id="OAI04361.1"/>
    </source>
</evidence>
<evidence type="ECO:0000313" key="3">
    <source>
        <dbReference type="Proteomes" id="UP000078090"/>
    </source>
</evidence>
<accession>A0A177MFE7</accession>
<name>A0A177MFE7_METMH</name>
<dbReference type="Proteomes" id="UP000078090">
    <property type="component" value="Unassembled WGS sequence"/>
</dbReference>
<keyword evidence="1" id="KW-1133">Transmembrane helix</keyword>
<feature type="transmembrane region" description="Helical" evidence="1">
    <location>
        <begin position="153"/>
        <end position="174"/>
    </location>
</feature>
<dbReference type="RefSeq" id="WP_064008754.1">
    <property type="nucleotide sequence ID" value="NZ_LUUG01000072.1"/>
</dbReference>
<gene>
    <name evidence="2" type="ORF">A1332_14450</name>
</gene>
<reference evidence="2 3" key="1">
    <citation type="submission" date="2016-03" db="EMBL/GenBank/DDBJ databases">
        <authorList>
            <person name="Ploux O."/>
        </authorList>
    </citation>
    <scope>NUCLEOTIDE SEQUENCE [LARGE SCALE GENOMIC DNA]</scope>
    <source>
        <strain evidence="2 3">R-45363</strain>
    </source>
</reference>
<feature type="transmembrane region" description="Helical" evidence="1">
    <location>
        <begin position="21"/>
        <end position="40"/>
    </location>
</feature>
<feature type="transmembrane region" description="Helical" evidence="1">
    <location>
        <begin position="78"/>
        <end position="99"/>
    </location>
</feature>
<protein>
    <submittedName>
        <fullName evidence="2">Uncharacterized protein</fullName>
    </submittedName>
</protein>
<sequence>MYDDEIMDETNPAKRHFGIEQTVFILLVLLSLVGIFITDFNPDDGYGYWLLMVFVFGLLSVFVARLQAKSGDVSFGDIIKAQGMHWLHTIIVVIAATFLNKSGQLSGVSADLVILLILGLSTMLNGFHVGWEFSLLGFFLVGCAVIIGYVHAFMWACVALAVVIVSASFMRAFWFRSADD</sequence>
<organism evidence="2 3">
    <name type="scientific">Methylomonas methanica</name>
    <dbReference type="NCBI Taxonomy" id="421"/>
    <lineage>
        <taxon>Bacteria</taxon>
        <taxon>Pseudomonadati</taxon>
        <taxon>Pseudomonadota</taxon>
        <taxon>Gammaproteobacteria</taxon>
        <taxon>Methylococcales</taxon>
        <taxon>Methylococcaceae</taxon>
        <taxon>Methylomonas</taxon>
    </lineage>
</organism>
<feature type="transmembrane region" description="Helical" evidence="1">
    <location>
        <begin position="129"/>
        <end position="147"/>
    </location>
</feature>
<comment type="caution">
    <text evidence="2">The sequence shown here is derived from an EMBL/GenBank/DDBJ whole genome shotgun (WGS) entry which is preliminary data.</text>
</comment>
<dbReference type="AlphaFoldDB" id="A0A177MFE7"/>
<evidence type="ECO:0000256" key="1">
    <source>
        <dbReference type="SAM" id="Phobius"/>
    </source>
</evidence>
<feature type="transmembrane region" description="Helical" evidence="1">
    <location>
        <begin position="105"/>
        <end position="124"/>
    </location>
</feature>
<dbReference type="EMBL" id="LUUG01000072">
    <property type="protein sequence ID" value="OAI04361.1"/>
    <property type="molecule type" value="Genomic_DNA"/>
</dbReference>
<dbReference type="OrthoDB" id="5567494at2"/>
<keyword evidence="1" id="KW-0812">Transmembrane</keyword>